<dbReference type="InterPro" id="IPR036259">
    <property type="entry name" value="MFS_trans_sf"/>
</dbReference>
<feature type="transmembrane region" description="Helical" evidence="7">
    <location>
        <begin position="466"/>
        <end position="490"/>
    </location>
</feature>
<feature type="transmembrane region" description="Helical" evidence="7">
    <location>
        <begin position="203"/>
        <end position="221"/>
    </location>
</feature>
<keyword evidence="10" id="KW-1185">Reference proteome</keyword>
<proteinExistence type="inferred from homology"/>
<evidence type="ECO:0000256" key="2">
    <source>
        <dbReference type="ARBA" id="ARBA00010992"/>
    </source>
</evidence>
<dbReference type="PRINTS" id="PR00171">
    <property type="entry name" value="SUGRTRNSPORT"/>
</dbReference>
<dbReference type="Proteomes" id="UP000289340">
    <property type="component" value="Chromosome 7"/>
</dbReference>
<dbReference type="SUPFAM" id="SSF103473">
    <property type="entry name" value="MFS general substrate transporter"/>
    <property type="match status" value="2"/>
</dbReference>
<feature type="transmembrane region" description="Helical" evidence="7">
    <location>
        <begin position="176"/>
        <end position="197"/>
    </location>
</feature>
<evidence type="ECO:0000256" key="6">
    <source>
        <dbReference type="ARBA" id="ARBA00023136"/>
    </source>
</evidence>
<evidence type="ECO:0000313" key="9">
    <source>
        <dbReference type="EMBL" id="RZC04600.1"/>
    </source>
</evidence>
<feature type="transmembrane region" description="Helical" evidence="7">
    <location>
        <begin position="144"/>
        <end position="164"/>
    </location>
</feature>
<dbReference type="PANTHER" id="PTHR48021">
    <property type="match status" value="1"/>
</dbReference>
<dbReference type="EMBL" id="QZWG01000007">
    <property type="protein sequence ID" value="RZC04600.1"/>
    <property type="molecule type" value="Genomic_DNA"/>
</dbReference>
<evidence type="ECO:0000256" key="7">
    <source>
        <dbReference type="SAM" id="Phobius"/>
    </source>
</evidence>
<feature type="transmembrane region" description="Helical" evidence="7">
    <location>
        <begin position="502"/>
        <end position="520"/>
    </location>
</feature>
<evidence type="ECO:0000313" key="10">
    <source>
        <dbReference type="Proteomes" id="UP000289340"/>
    </source>
</evidence>
<dbReference type="GO" id="GO:0016020">
    <property type="term" value="C:membrane"/>
    <property type="evidence" value="ECO:0007669"/>
    <property type="project" value="UniProtKB-SubCell"/>
</dbReference>
<keyword evidence="5 7" id="KW-1133">Transmembrane helix</keyword>
<dbReference type="GO" id="GO:0022857">
    <property type="term" value="F:transmembrane transporter activity"/>
    <property type="evidence" value="ECO:0007669"/>
    <property type="project" value="InterPro"/>
</dbReference>
<comment type="subcellular location">
    <subcellularLocation>
        <location evidence="1">Membrane</location>
        <topology evidence="1">Multi-pass membrane protein</topology>
    </subcellularLocation>
</comment>
<dbReference type="InterPro" id="IPR020846">
    <property type="entry name" value="MFS_dom"/>
</dbReference>
<dbReference type="AlphaFoldDB" id="A0A445K1J1"/>
<dbReference type="InterPro" id="IPR003663">
    <property type="entry name" value="Sugar/inositol_transpt"/>
</dbReference>
<keyword evidence="6 7" id="KW-0472">Membrane</keyword>
<dbReference type="PROSITE" id="PS50850">
    <property type="entry name" value="MFS"/>
    <property type="match status" value="1"/>
</dbReference>
<evidence type="ECO:0000259" key="8">
    <source>
        <dbReference type="PROSITE" id="PS50850"/>
    </source>
</evidence>
<sequence length="573" mass="63737">MDFCNLWFQFGWWKFMSDRYTMKVAIEEHKDVDSGEANRIQGLQEPFIQHEKDAAACKDVESNTTVENGSIGMVLLLFVVLSHLELVGYSAPTQAAIREDLNLSLAEFSMFGSLVTIGATLGAITSGRITDFIGRKGDPYSLDLGRFFTGYGIGVISFVVPVYIAEIAPKNLRGGLATTNQLMIVIGSSISFLLGSFLSWRQLALAGLVPCISLLIGLHFIPESPRWLDYIETLQSLPKTKFLALFQSKHVRSVVIGVGLMVCQQSVGINGIGFYTAETFVREELNERLKTWRRALEIHGFRLSRSKSEYMECKFNKRRRVSNSEVKIGDHIISQVTRFKYLGSVIQDDGEIEGDVNHRIQAGWMKWRKASGVLCDAKVPIKLKGKFYRTAVRPAILYGTECWAVKSQHENKVGVAEMRMLRWMCGLSSGKIGSIAYACMQVPFTVLGAMLMDKSGRRPLIMDQSLLLDCVPILAVASVLIYVGAFSIGMGPVPWVIMSEENSSNVLILVFTLQIFLIHVKGTAGSLVVLVNWLGAWVVSYTFNFLMSWSSLAKLLPETKGKTLEEVQACINS</sequence>
<organism evidence="9 10">
    <name type="scientific">Glycine soja</name>
    <name type="common">Wild soybean</name>
    <dbReference type="NCBI Taxonomy" id="3848"/>
    <lineage>
        <taxon>Eukaryota</taxon>
        <taxon>Viridiplantae</taxon>
        <taxon>Streptophyta</taxon>
        <taxon>Embryophyta</taxon>
        <taxon>Tracheophyta</taxon>
        <taxon>Spermatophyta</taxon>
        <taxon>Magnoliopsida</taxon>
        <taxon>eudicotyledons</taxon>
        <taxon>Gunneridae</taxon>
        <taxon>Pentapetalae</taxon>
        <taxon>rosids</taxon>
        <taxon>fabids</taxon>
        <taxon>Fabales</taxon>
        <taxon>Fabaceae</taxon>
        <taxon>Papilionoideae</taxon>
        <taxon>50 kb inversion clade</taxon>
        <taxon>NPAAA clade</taxon>
        <taxon>indigoferoid/millettioid clade</taxon>
        <taxon>Phaseoleae</taxon>
        <taxon>Glycine</taxon>
        <taxon>Glycine subgen. Soja</taxon>
    </lineage>
</organism>
<name>A0A445K1J1_GLYSO</name>
<feature type="transmembrane region" description="Helical" evidence="7">
    <location>
        <begin position="71"/>
        <end position="91"/>
    </location>
</feature>
<feature type="domain" description="Major facilitator superfamily (MFS) profile" evidence="8">
    <location>
        <begin position="1"/>
        <end position="573"/>
    </location>
</feature>
<comment type="similarity">
    <text evidence="2">Belongs to the major facilitator superfamily. Sugar transporter (TC 2.A.1.1) family.</text>
</comment>
<comment type="caution">
    <text evidence="9">The sequence shown here is derived from an EMBL/GenBank/DDBJ whole genome shotgun (WGS) entry which is preliminary data.</text>
</comment>
<dbReference type="InterPro" id="IPR005828">
    <property type="entry name" value="MFS_sugar_transport-like"/>
</dbReference>
<keyword evidence="3 9" id="KW-0762">Sugar transport</keyword>
<feature type="transmembrane region" description="Helical" evidence="7">
    <location>
        <begin position="103"/>
        <end position="124"/>
    </location>
</feature>
<evidence type="ECO:0000256" key="1">
    <source>
        <dbReference type="ARBA" id="ARBA00004141"/>
    </source>
</evidence>
<evidence type="ECO:0000256" key="4">
    <source>
        <dbReference type="ARBA" id="ARBA00022692"/>
    </source>
</evidence>
<reference evidence="9 10" key="1">
    <citation type="submission" date="2018-09" db="EMBL/GenBank/DDBJ databases">
        <title>A high-quality reference genome of wild soybean provides a powerful tool to mine soybean genomes.</title>
        <authorList>
            <person name="Xie M."/>
            <person name="Chung C.Y.L."/>
            <person name="Li M.-W."/>
            <person name="Wong F.-L."/>
            <person name="Chan T.-F."/>
            <person name="Lam H.-M."/>
        </authorList>
    </citation>
    <scope>NUCLEOTIDE SEQUENCE [LARGE SCALE GENOMIC DNA]</scope>
    <source>
        <strain evidence="10">cv. W05</strain>
        <tissue evidence="9">Hypocotyl of etiolated seedlings</tissue>
    </source>
</reference>
<dbReference type="Pfam" id="PF00083">
    <property type="entry name" value="Sugar_tr"/>
    <property type="match status" value="2"/>
</dbReference>
<dbReference type="InterPro" id="IPR050549">
    <property type="entry name" value="MFS_Trehalose_Transporter"/>
</dbReference>
<accession>A0A445K1J1</accession>
<evidence type="ECO:0000256" key="3">
    <source>
        <dbReference type="ARBA" id="ARBA00022597"/>
    </source>
</evidence>
<gene>
    <name evidence="9" type="ORF">D0Y65_018955</name>
</gene>
<keyword evidence="3 9" id="KW-0813">Transport</keyword>
<evidence type="ECO:0000256" key="5">
    <source>
        <dbReference type="ARBA" id="ARBA00022989"/>
    </source>
</evidence>
<dbReference type="Gene3D" id="1.20.1250.20">
    <property type="entry name" value="MFS general substrate transporter like domains"/>
    <property type="match status" value="3"/>
</dbReference>
<keyword evidence="4 7" id="KW-0812">Transmembrane</keyword>
<protein>
    <submittedName>
        <fullName evidence="9">Sugar transporter ERD6-like 16</fullName>
    </submittedName>
</protein>
<dbReference type="PANTHER" id="PTHR48021:SF87">
    <property type="entry name" value="MAJOR FACILITATOR, SUGAR TRANSPORTER, MAJOR FACILITATOR SUPERFAMILY-RELATED"/>
    <property type="match status" value="1"/>
</dbReference>
<feature type="transmembrane region" description="Helical" evidence="7">
    <location>
        <begin position="527"/>
        <end position="547"/>
    </location>
</feature>